<dbReference type="AlphaFoldDB" id="A0A1W2AWQ9"/>
<evidence type="ECO:0000256" key="5">
    <source>
        <dbReference type="ARBA" id="ARBA00022679"/>
    </source>
</evidence>
<protein>
    <submittedName>
        <fullName evidence="10">SAM-dependent methyltransferase /23S rRNA m(5)C-1962 methyltransferase</fullName>
    </submittedName>
</protein>
<dbReference type="Gene3D" id="3.40.50.150">
    <property type="entry name" value="Vaccinia Virus protein VP39"/>
    <property type="match status" value="1"/>
</dbReference>
<dbReference type="PROSITE" id="PS50890">
    <property type="entry name" value="PUA"/>
    <property type="match status" value="1"/>
</dbReference>
<evidence type="ECO:0000313" key="10">
    <source>
        <dbReference type="EMBL" id="SMC64970.1"/>
    </source>
</evidence>
<evidence type="ECO:0000256" key="4">
    <source>
        <dbReference type="ARBA" id="ARBA00022603"/>
    </source>
</evidence>
<evidence type="ECO:0000256" key="1">
    <source>
        <dbReference type="ARBA" id="ARBA00004496"/>
    </source>
</evidence>
<dbReference type="Gene3D" id="2.30.130.10">
    <property type="entry name" value="PUA domain"/>
    <property type="match status" value="1"/>
</dbReference>
<dbReference type="SUPFAM" id="SSF88697">
    <property type="entry name" value="PUA domain-like"/>
    <property type="match status" value="1"/>
</dbReference>
<keyword evidence="4 10" id="KW-0489">Methyltransferase</keyword>
<keyword evidence="3" id="KW-0698">rRNA processing</keyword>
<dbReference type="GO" id="GO:0005737">
    <property type="term" value="C:cytoplasm"/>
    <property type="evidence" value="ECO:0007669"/>
    <property type="project" value="UniProtKB-SubCell"/>
</dbReference>
<dbReference type="Pfam" id="PF10672">
    <property type="entry name" value="Methyltrans_SAM"/>
    <property type="match status" value="1"/>
</dbReference>
<evidence type="ECO:0000256" key="6">
    <source>
        <dbReference type="ARBA" id="ARBA00022691"/>
    </source>
</evidence>
<comment type="subcellular location">
    <subcellularLocation>
        <location evidence="1">Cytoplasm</location>
    </subcellularLocation>
</comment>
<evidence type="ECO:0000256" key="3">
    <source>
        <dbReference type="ARBA" id="ARBA00022552"/>
    </source>
</evidence>
<evidence type="ECO:0000259" key="9">
    <source>
        <dbReference type="SMART" id="SM00359"/>
    </source>
</evidence>
<dbReference type="Pfam" id="PF17785">
    <property type="entry name" value="PUA_3"/>
    <property type="match status" value="1"/>
</dbReference>
<dbReference type="GO" id="GO:0006364">
    <property type="term" value="P:rRNA processing"/>
    <property type="evidence" value="ECO:0007669"/>
    <property type="project" value="UniProtKB-KW"/>
</dbReference>
<accession>A0A1W2AWQ9</accession>
<dbReference type="CDD" id="cd02440">
    <property type="entry name" value="AdoMet_MTases"/>
    <property type="match status" value="1"/>
</dbReference>
<dbReference type="GO" id="GO:0003723">
    <property type="term" value="F:RNA binding"/>
    <property type="evidence" value="ECO:0007669"/>
    <property type="project" value="UniProtKB-KW"/>
</dbReference>
<evidence type="ECO:0000256" key="7">
    <source>
        <dbReference type="ARBA" id="ARBA00022884"/>
    </source>
</evidence>
<feature type="domain" description="PUA" evidence="9">
    <location>
        <begin position="3"/>
        <end position="88"/>
    </location>
</feature>
<dbReference type="InterPro" id="IPR002478">
    <property type="entry name" value="PUA"/>
</dbReference>
<dbReference type="OrthoDB" id="9805492at2"/>
<dbReference type="InterPro" id="IPR029063">
    <property type="entry name" value="SAM-dependent_MTases_sf"/>
</dbReference>
<dbReference type="SUPFAM" id="SSF53335">
    <property type="entry name" value="S-adenosyl-L-methionine-dependent methyltransferases"/>
    <property type="match status" value="1"/>
</dbReference>
<dbReference type="CDD" id="cd11572">
    <property type="entry name" value="RlmI_M_like"/>
    <property type="match status" value="1"/>
</dbReference>
<evidence type="ECO:0000313" key="11">
    <source>
        <dbReference type="Proteomes" id="UP000192708"/>
    </source>
</evidence>
<keyword evidence="6" id="KW-0949">S-adenosyl-L-methionine</keyword>
<dbReference type="PANTHER" id="PTHR42873:SF1">
    <property type="entry name" value="S-ADENOSYLMETHIONINE-DEPENDENT METHYLTRANSFERASE DOMAIN-CONTAINING PROTEIN"/>
    <property type="match status" value="1"/>
</dbReference>
<organism evidence="10 11">
    <name type="scientific">Polynucleobacter kasalickyi</name>
    <dbReference type="NCBI Taxonomy" id="1938817"/>
    <lineage>
        <taxon>Bacteria</taxon>
        <taxon>Pseudomonadati</taxon>
        <taxon>Pseudomonadota</taxon>
        <taxon>Betaproteobacteria</taxon>
        <taxon>Burkholderiales</taxon>
        <taxon>Burkholderiaceae</taxon>
        <taxon>Polynucleobacter</taxon>
    </lineage>
</organism>
<dbReference type="SMART" id="SM00359">
    <property type="entry name" value="PUA"/>
    <property type="match status" value="1"/>
</dbReference>
<keyword evidence="11" id="KW-1185">Reference proteome</keyword>
<dbReference type="InterPro" id="IPR019614">
    <property type="entry name" value="SAM-dep_methyl-trfase"/>
</dbReference>
<dbReference type="GO" id="GO:0008168">
    <property type="term" value="F:methyltransferase activity"/>
    <property type="evidence" value="ECO:0007669"/>
    <property type="project" value="UniProtKB-KW"/>
</dbReference>
<keyword evidence="5 10" id="KW-0808">Transferase</keyword>
<keyword evidence="7" id="KW-0694">RNA-binding</keyword>
<dbReference type="EMBL" id="FWXJ01000010">
    <property type="protein sequence ID" value="SMC64970.1"/>
    <property type="molecule type" value="Genomic_DNA"/>
</dbReference>
<dbReference type="Gene3D" id="3.30.750.80">
    <property type="entry name" value="RNA methyltransferase domain (HRMD) like"/>
    <property type="match status" value="1"/>
</dbReference>
<dbReference type="InterPro" id="IPR036974">
    <property type="entry name" value="PUA_sf"/>
</dbReference>
<dbReference type="Proteomes" id="UP000192708">
    <property type="component" value="Unassembled WGS sequence"/>
</dbReference>
<name>A0A1W2AWQ9_9BURK</name>
<dbReference type="GO" id="GO:0032259">
    <property type="term" value="P:methylation"/>
    <property type="evidence" value="ECO:0007669"/>
    <property type="project" value="UniProtKB-KW"/>
</dbReference>
<dbReference type="CDD" id="cd21153">
    <property type="entry name" value="PUA_RlmI"/>
    <property type="match status" value="1"/>
</dbReference>
<dbReference type="STRING" id="1938817.SAMN06296008_110125"/>
<evidence type="ECO:0000256" key="2">
    <source>
        <dbReference type="ARBA" id="ARBA00022490"/>
    </source>
</evidence>
<dbReference type="RefSeq" id="WP_084284149.1">
    <property type="nucleotide sequence ID" value="NZ_FWXJ01000010.1"/>
</dbReference>
<proteinExistence type="inferred from homology"/>
<reference evidence="10 11" key="1">
    <citation type="submission" date="2017-04" db="EMBL/GenBank/DDBJ databases">
        <authorList>
            <person name="Afonso C.L."/>
            <person name="Miller P.J."/>
            <person name="Scott M.A."/>
            <person name="Spackman E."/>
            <person name="Goraichik I."/>
            <person name="Dimitrov K.M."/>
            <person name="Suarez D.L."/>
            <person name="Swayne D.E."/>
        </authorList>
    </citation>
    <scope>NUCLEOTIDE SEQUENCE [LARGE SCALE GENOMIC DNA]</scope>
    <source>
        <strain evidence="10 11">VK13</strain>
    </source>
</reference>
<dbReference type="PANTHER" id="PTHR42873">
    <property type="entry name" value="RIBOSOMAL RNA LARGE SUBUNIT METHYLTRANSFERASE"/>
    <property type="match status" value="1"/>
</dbReference>
<dbReference type="InterPro" id="IPR015947">
    <property type="entry name" value="PUA-like_sf"/>
</dbReference>
<dbReference type="InterPro" id="IPR041532">
    <property type="entry name" value="RlmI-like_PUA"/>
</dbReference>
<comment type="similarity">
    <text evidence="8">Belongs to the methyltransferase superfamily. RlmI family.</text>
</comment>
<sequence length="401" mass="44593">MQANLILVAGKERAPMQGHPWIFSGAIKSFSGKMSPGSTVTVHSDDGKFIGRAAYSPSSQIRARIWSWDENEPIDHAFFKRKIAAAIAHRNKWVKDTNAIRLIFGEADGLPGLVVDQYDKILVCQFLSAGVEHWKEVIVGILQAQTHCETIIERSDAAVREREGLPLISGVLYGELKNPEVIAVENDIQYLINPFEGHKTGFYIDQRDNRALVAQWAKDCRVLNTFCYTGGFSLAALHGGAKEVISVDSSGDALAVAQRQVALNGFDQSKAQWLDRDAFEVLKEFRVAEELFDIIILDPPKFAPSAQHLSRAKKAYKDINRSAMQMLRPGGLLFTFSCSGAMDLETFDQTVMSASVEAASHKKDENLKFRVLKRLTSGQDHPKLISFPEGDYLKGLLLERI</sequence>
<gene>
    <name evidence="10" type="ORF">SAMN06296008_110125</name>
</gene>
<keyword evidence="2" id="KW-0963">Cytoplasm</keyword>
<evidence type="ECO:0000256" key="8">
    <source>
        <dbReference type="ARBA" id="ARBA00038091"/>
    </source>
</evidence>